<keyword evidence="2" id="KW-1185">Reference proteome</keyword>
<dbReference type="AlphaFoldDB" id="W5VZX6"/>
<dbReference type="EMBL" id="CP007155">
    <property type="protein sequence ID" value="AHH93836.1"/>
    <property type="molecule type" value="Genomic_DNA"/>
</dbReference>
<name>W5VZX6_9PSEU</name>
<dbReference type="KEGG" id="kal:KALB_460"/>
<reference evidence="1 2" key="1">
    <citation type="journal article" date="2014" name="BMC Genomics">
        <title>Complete genome sequence of producer of the glycopeptide antibiotic Aculeximycin Kutzneria albida DSM 43870T, a representative of minor genus of Pseudonocardiaceae.</title>
        <authorList>
            <person name="Rebets Y."/>
            <person name="Tokovenko B."/>
            <person name="Lushchyk I."/>
            <person name="Ruckert C."/>
            <person name="Zaburannyi N."/>
            <person name="Bechthold A."/>
            <person name="Kalinowski J."/>
            <person name="Luzhetskyy A."/>
        </authorList>
    </citation>
    <scope>NUCLEOTIDE SEQUENCE [LARGE SCALE GENOMIC DNA]</scope>
    <source>
        <strain evidence="1">DSM 43870</strain>
    </source>
</reference>
<proteinExistence type="predicted"/>
<dbReference type="Proteomes" id="UP000019225">
    <property type="component" value="Chromosome"/>
</dbReference>
<dbReference type="HOGENOM" id="CLU_2000886_0_0_11"/>
<evidence type="ECO:0000313" key="1">
    <source>
        <dbReference type="EMBL" id="AHH93836.1"/>
    </source>
</evidence>
<evidence type="ECO:0000313" key="2">
    <source>
        <dbReference type="Proteomes" id="UP000019225"/>
    </source>
</evidence>
<dbReference type="STRING" id="1449976.KALB_460"/>
<gene>
    <name evidence="1" type="ORF">KALB_460</name>
</gene>
<dbReference type="InterPro" id="IPR024520">
    <property type="entry name" value="DUF3558"/>
</dbReference>
<sequence length="124" mass="12598">MVNPCKLFSDADLKQLGITGQPTTAGQDCLWVLSGGVAVNIGLHEGTAVDGLHLPGASDPSKATVGSRSAVKIVNEKTNMCAYGLALPQNSSVTVIVASIPGRASACDSAEQVAKIIEPKLPSA</sequence>
<accession>W5VZX6</accession>
<organism evidence="1 2">
    <name type="scientific">Kutzneria albida DSM 43870</name>
    <dbReference type="NCBI Taxonomy" id="1449976"/>
    <lineage>
        <taxon>Bacteria</taxon>
        <taxon>Bacillati</taxon>
        <taxon>Actinomycetota</taxon>
        <taxon>Actinomycetes</taxon>
        <taxon>Pseudonocardiales</taxon>
        <taxon>Pseudonocardiaceae</taxon>
        <taxon>Kutzneria</taxon>
    </lineage>
</organism>
<protein>
    <submittedName>
        <fullName evidence="1">Uncharacterized protein</fullName>
    </submittedName>
</protein>
<dbReference type="Pfam" id="PF12079">
    <property type="entry name" value="DUF3558"/>
    <property type="match status" value="1"/>
</dbReference>